<organism evidence="3 4">
    <name type="scientific">Deinococcus aerophilus</name>
    <dbReference type="NCBI Taxonomy" id="522488"/>
    <lineage>
        <taxon>Bacteria</taxon>
        <taxon>Thermotogati</taxon>
        <taxon>Deinococcota</taxon>
        <taxon>Deinococci</taxon>
        <taxon>Deinococcales</taxon>
        <taxon>Deinococcaceae</taxon>
        <taxon>Deinococcus</taxon>
    </lineage>
</organism>
<keyword evidence="1" id="KW-0732">Signal</keyword>
<dbReference type="PROSITE" id="PS51145">
    <property type="entry name" value="ZU5"/>
    <property type="match status" value="1"/>
</dbReference>
<dbReference type="InterPro" id="IPR000906">
    <property type="entry name" value="ZU5_dom"/>
</dbReference>
<comment type="caution">
    <text evidence="3">The sequence shown here is derived from an EMBL/GenBank/DDBJ whole genome shotgun (WGS) entry which is preliminary data.</text>
</comment>
<evidence type="ECO:0000313" key="4">
    <source>
        <dbReference type="Proteomes" id="UP000661918"/>
    </source>
</evidence>
<evidence type="ECO:0000259" key="2">
    <source>
        <dbReference type="PROSITE" id="PS51145"/>
    </source>
</evidence>
<feature type="domain" description="ZU5" evidence="2">
    <location>
        <begin position="21"/>
        <end position="143"/>
    </location>
</feature>
<accession>A0ABQ2GRS5</accession>
<gene>
    <name evidence="3" type="ORF">GCM10010841_15640</name>
</gene>
<evidence type="ECO:0000313" key="3">
    <source>
        <dbReference type="EMBL" id="GGM08190.1"/>
    </source>
</evidence>
<keyword evidence="4" id="KW-1185">Reference proteome</keyword>
<dbReference type="EMBL" id="BMOM01000009">
    <property type="protein sequence ID" value="GGM08190.1"/>
    <property type="molecule type" value="Genomic_DNA"/>
</dbReference>
<name>A0ABQ2GRS5_9DEIO</name>
<evidence type="ECO:0000256" key="1">
    <source>
        <dbReference type="SAM" id="SignalP"/>
    </source>
</evidence>
<protein>
    <recommendedName>
        <fullName evidence="2">ZU5 domain-containing protein</fullName>
    </recommendedName>
</protein>
<feature type="signal peptide" evidence="1">
    <location>
        <begin position="1"/>
        <end position="19"/>
    </location>
</feature>
<dbReference type="Gene3D" id="2.60.220.30">
    <property type="match status" value="1"/>
</dbReference>
<sequence>MTLAATGLLALNLSGCAGTQTPPSTVITADGGTVSGPDGATVTVPAGALTRPTAIAITRVSGMAQPSGVDAAPDSPVYQIEPHDVTFKEAVTIRLPLPAGVTSATVYAAEDGTGWYPHAAVIKDGYLELQRNGFSYYYWKYTSTAGAQAPGEYKDHFIYKATQGITDTQFDPKNAQSSNYGYIEYTSTQGTWTARRGAAASVTFSAFRTQDGIQTALPACANPKVIGTHRVPGGPRALLGSFEMTSGASGSEVTVPVDTNVLALGDNELYFGLSCAVNFDAPPYAQIGIKVNATVLAPLRTVGGRVSGLGTGQSVTLSNGGRTRTVVGTGASGGDAFAFDALESGEAYDVRISASPAGSTCAVTNGSGTVGSTDVTGVAVTCAANRYAVGGSVTGLPQGQSVTVSNAGVSQSVASSGGAAAFSFAGVEFGTTYNVTVSNVPAGYTCTVTGGSGTVGAGNVTGVAVTCAANPTYAIGGTVSGLVSDRVKLQLNGGETVSVGNGSFAFTTRLEAGQTYTVALTDSGNSSCTLSGAGGTVGGAVGDITVSCTPGSYTIGGTVSGLSGGVFDTAEVQLNGGETLTLRNGAFVFQTRVTDGQPYAVTIPSQGQSTCTVQGGSGTVAGMNVSVSVSCEQPAAGGPFHVTGAVDGWMPGEDYTLSLTLSSPDAAGGSETVVVDDTTYTNFAFGTALSAGSTYTITLSKAVSSDPGAPSLTCMSQADGSNTATADMFLNVTCFPPF</sequence>
<feature type="chain" id="PRO_5045904398" description="ZU5 domain-containing protein" evidence="1">
    <location>
        <begin position="20"/>
        <end position="738"/>
    </location>
</feature>
<dbReference type="Proteomes" id="UP000661918">
    <property type="component" value="Unassembled WGS sequence"/>
</dbReference>
<proteinExistence type="predicted"/>
<reference evidence="4" key="1">
    <citation type="journal article" date="2019" name="Int. J. Syst. Evol. Microbiol.">
        <title>The Global Catalogue of Microorganisms (GCM) 10K type strain sequencing project: providing services to taxonomists for standard genome sequencing and annotation.</title>
        <authorList>
            <consortium name="The Broad Institute Genomics Platform"/>
            <consortium name="The Broad Institute Genome Sequencing Center for Infectious Disease"/>
            <person name="Wu L."/>
            <person name="Ma J."/>
        </authorList>
    </citation>
    <scope>NUCLEOTIDE SEQUENCE [LARGE SCALE GENOMIC DNA]</scope>
    <source>
        <strain evidence="4">JCM 15443</strain>
    </source>
</reference>